<evidence type="ECO:0000256" key="2">
    <source>
        <dbReference type="ARBA" id="ARBA00022737"/>
    </source>
</evidence>
<dbReference type="GO" id="GO:0043886">
    <property type="term" value="F:structural constituent of carboxysome shell"/>
    <property type="evidence" value="ECO:0007669"/>
    <property type="project" value="UniProtKB-ARBA"/>
</dbReference>
<dbReference type="Gene3D" id="2.160.10.10">
    <property type="entry name" value="Hexapeptide repeat proteins"/>
    <property type="match status" value="1"/>
</dbReference>
<protein>
    <submittedName>
        <fullName evidence="3">Gamma carbonic anhydrase family protein</fullName>
    </submittedName>
</protein>
<gene>
    <name evidence="3" type="ORF">FEV09_04830</name>
</gene>
<dbReference type="EMBL" id="VBTY01000025">
    <property type="protein sequence ID" value="MDG3493875.1"/>
    <property type="molecule type" value="Genomic_DNA"/>
</dbReference>
<dbReference type="AlphaFoldDB" id="A0A9X4RHD4"/>
<dbReference type="InterPro" id="IPR047324">
    <property type="entry name" value="LbH_gamma_CA-like"/>
</dbReference>
<accession>A0A9X4RHD4</accession>
<reference evidence="3" key="1">
    <citation type="submission" date="2019-05" db="EMBL/GenBank/DDBJ databases">
        <title>Whole genome sequencing of Pseudanabaena catenata USMAC16.</title>
        <authorList>
            <person name="Khan Z."/>
            <person name="Omar W.M."/>
            <person name="Convey P."/>
            <person name="Merican F."/>
            <person name="Najimudin N."/>
        </authorList>
    </citation>
    <scope>NUCLEOTIDE SEQUENCE</scope>
    <source>
        <strain evidence="3">USMAC16</strain>
    </source>
</reference>
<dbReference type="InterPro" id="IPR050484">
    <property type="entry name" value="Transf_Hexapept/Carb_Anhydrase"/>
</dbReference>
<dbReference type="PANTHER" id="PTHR13061">
    <property type="entry name" value="DYNACTIN SUBUNIT P25"/>
    <property type="match status" value="1"/>
</dbReference>
<sequence>MHLPYAQLPTPDRDRAAFIASDAVVIGDVHLGDRVNIWYKVVIRADVNRMDIGYCTNIQDGAILHGDPDQPLVIGEYVTIGHRAVIHCAEIGRGCLIGMGAILLEGVKIGAGSIVGAGAVVTKDVPAGVVVAGVPAKVMRELSEAEQQNAIAHAENYYQLSLLHLSLLHQCSPINL</sequence>
<dbReference type="PROSITE" id="PS00101">
    <property type="entry name" value="HEXAPEP_TRANSFERASES"/>
    <property type="match status" value="1"/>
</dbReference>
<dbReference type="InterPro" id="IPR018357">
    <property type="entry name" value="Hexapep_transf_CS"/>
</dbReference>
<evidence type="ECO:0000256" key="1">
    <source>
        <dbReference type="ARBA" id="ARBA00022679"/>
    </source>
</evidence>
<dbReference type="SUPFAM" id="SSF51161">
    <property type="entry name" value="Trimeric LpxA-like enzymes"/>
    <property type="match status" value="1"/>
</dbReference>
<dbReference type="GO" id="GO:0031470">
    <property type="term" value="C:carboxysome"/>
    <property type="evidence" value="ECO:0007669"/>
    <property type="project" value="UniProtKB-ARBA"/>
</dbReference>
<proteinExistence type="predicted"/>
<organism evidence="3 4">
    <name type="scientific">Pseudanabaena catenata USMAC16</name>
    <dbReference type="NCBI Taxonomy" id="1855837"/>
    <lineage>
        <taxon>Bacteria</taxon>
        <taxon>Bacillati</taxon>
        <taxon>Cyanobacteriota</taxon>
        <taxon>Cyanophyceae</taxon>
        <taxon>Pseudanabaenales</taxon>
        <taxon>Pseudanabaenaceae</taxon>
        <taxon>Pseudanabaena</taxon>
    </lineage>
</organism>
<dbReference type="InterPro" id="IPR001451">
    <property type="entry name" value="Hexapep"/>
</dbReference>
<dbReference type="PANTHER" id="PTHR13061:SF29">
    <property type="entry name" value="GAMMA CARBONIC ANHYDRASE-LIKE 1, MITOCHONDRIAL-RELATED"/>
    <property type="match status" value="1"/>
</dbReference>
<dbReference type="Pfam" id="PF00132">
    <property type="entry name" value="Hexapep"/>
    <property type="match status" value="1"/>
</dbReference>
<dbReference type="CDD" id="cd04645">
    <property type="entry name" value="LbH_gamma_CA_like"/>
    <property type="match status" value="1"/>
</dbReference>
<dbReference type="GO" id="GO:0016740">
    <property type="term" value="F:transferase activity"/>
    <property type="evidence" value="ECO:0007669"/>
    <property type="project" value="UniProtKB-KW"/>
</dbReference>
<keyword evidence="2" id="KW-0677">Repeat</keyword>
<name>A0A9X4RHD4_9CYAN</name>
<keyword evidence="1" id="KW-0808">Transferase</keyword>
<dbReference type="InterPro" id="IPR011004">
    <property type="entry name" value="Trimer_LpxA-like_sf"/>
</dbReference>
<comment type="caution">
    <text evidence="3">The sequence shown here is derived from an EMBL/GenBank/DDBJ whole genome shotgun (WGS) entry which is preliminary data.</text>
</comment>
<dbReference type="Proteomes" id="UP001152872">
    <property type="component" value="Unassembled WGS sequence"/>
</dbReference>
<keyword evidence="4" id="KW-1185">Reference proteome</keyword>
<dbReference type="RefSeq" id="WP_009625929.1">
    <property type="nucleotide sequence ID" value="NZ_VBTY01000025.1"/>
</dbReference>
<evidence type="ECO:0000313" key="4">
    <source>
        <dbReference type="Proteomes" id="UP001152872"/>
    </source>
</evidence>
<evidence type="ECO:0000313" key="3">
    <source>
        <dbReference type="EMBL" id="MDG3493875.1"/>
    </source>
</evidence>